<evidence type="ECO:0000313" key="2">
    <source>
        <dbReference type="EMBL" id="MFD1534098.1"/>
    </source>
</evidence>
<dbReference type="RefSeq" id="WP_343974100.1">
    <property type="nucleotide sequence ID" value="NZ_BAAAJG010000005.1"/>
</dbReference>
<keyword evidence="1" id="KW-0732">Signal</keyword>
<gene>
    <name evidence="2" type="ORF">ACFSCY_32240</name>
</gene>
<sequence>MNLPKVITLAWVVAGLIASVTACANAASIPPGQAQAAPSVSMPIPPQLNVPAGQQMVVTLHVQRGSQIYTCTAGAWTLKGPAALLASDSQEVLHTLGPQWISVNDGSSVTGTPVATVPVQDAVPELLLKGSANQGDGLFAKVDFIQRLDTQGGLPPTGTCTDGSQTVVGYTAIYQFYAPVPPPQN</sequence>
<dbReference type="Pfam" id="PF11937">
    <property type="entry name" value="DUF3455"/>
    <property type="match status" value="1"/>
</dbReference>
<proteinExistence type="predicted"/>
<evidence type="ECO:0000256" key="1">
    <source>
        <dbReference type="SAM" id="SignalP"/>
    </source>
</evidence>
<dbReference type="PANTHER" id="PTHR35567">
    <property type="entry name" value="MALATE DEHYDROGENASE (AFU_ORTHOLOGUE AFUA_2G13800)"/>
    <property type="match status" value="1"/>
</dbReference>
<feature type="chain" id="PRO_5045222021" evidence="1">
    <location>
        <begin position="27"/>
        <end position="185"/>
    </location>
</feature>
<keyword evidence="3" id="KW-1185">Reference proteome</keyword>
<dbReference type="Proteomes" id="UP001597145">
    <property type="component" value="Unassembled WGS sequence"/>
</dbReference>
<dbReference type="EMBL" id="JBHUCP010000028">
    <property type="protein sequence ID" value="MFD1534098.1"/>
    <property type="molecule type" value="Genomic_DNA"/>
</dbReference>
<feature type="signal peptide" evidence="1">
    <location>
        <begin position="1"/>
        <end position="26"/>
    </location>
</feature>
<protein>
    <submittedName>
        <fullName evidence="2">DUF3455 domain-containing protein</fullName>
    </submittedName>
</protein>
<name>A0ABW4FUG9_9PSEU</name>
<reference evidence="3" key="1">
    <citation type="journal article" date="2019" name="Int. J. Syst. Evol. Microbiol.">
        <title>The Global Catalogue of Microorganisms (GCM) 10K type strain sequencing project: providing services to taxonomists for standard genome sequencing and annotation.</title>
        <authorList>
            <consortium name="The Broad Institute Genomics Platform"/>
            <consortium name="The Broad Institute Genome Sequencing Center for Infectious Disease"/>
            <person name="Wu L."/>
            <person name="Ma J."/>
        </authorList>
    </citation>
    <scope>NUCLEOTIDE SEQUENCE [LARGE SCALE GENOMIC DNA]</scope>
    <source>
        <strain evidence="3">JCM 12165</strain>
    </source>
</reference>
<organism evidence="2 3">
    <name type="scientific">Pseudonocardia aurantiaca</name>
    <dbReference type="NCBI Taxonomy" id="75290"/>
    <lineage>
        <taxon>Bacteria</taxon>
        <taxon>Bacillati</taxon>
        <taxon>Actinomycetota</taxon>
        <taxon>Actinomycetes</taxon>
        <taxon>Pseudonocardiales</taxon>
        <taxon>Pseudonocardiaceae</taxon>
        <taxon>Pseudonocardia</taxon>
    </lineage>
</organism>
<comment type="caution">
    <text evidence="2">The sequence shown here is derived from an EMBL/GenBank/DDBJ whole genome shotgun (WGS) entry which is preliminary data.</text>
</comment>
<accession>A0ABW4FUG9</accession>
<dbReference type="PROSITE" id="PS51257">
    <property type="entry name" value="PROKAR_LIPOPROTEIN"/>
    <property type="match status" value="1"/>
</dbReference>
<evidence type="ECO:0000313" key="3">
    <source>
        <dbReference type="Proteomes" id="UP001597145"/>
    </source>
</evidence>
<dbReference type="PANTHER" id="PTHR35567:SF1">
    <property type="entry name" value="CONSERVED FUNGAL PROTEIN (AFU_ORTHOLOGUE AFUA_1G14230)"/>
    <property type="match status" value="1"/>
</dbReference>
<dbReference type="InterPro" id="IPR021851">
    <property type="entry name" value="DUF3455"/>
</dbReference>